<dbReference type="EMBL" id="MLHW01000001">
    <property type="protein sequence ID" value="OHT55241.1"/>
    <property type="molecule type" value="Genomic_DNA"/>
</dbReference>
<dbReference type="AlphaFoldDB" id="A0AB73LIB0"/>
<protein>
    <submittedName>
        <fullName evidence="1">Uncharacterized protein</fullName>
    </submittedName>
</protein>
<dbReference type="RefSeq" id="WP_030095010.1">
    <property type="nucleotide sequence ID" value="NZ_JAPDRD010000001.1"/>
</dbReference>
<gene>
    <name evidence="1" type="ORF">BKG62_03465</name>
</gene>
<organism evidence="1 2">
    <name type="scientific">Mycobacteroides chelonae</name>
    <name type="common">Mycobacterium chelonae</name>
    <dbReference type="NCBI Taxonomy" id="1774"/>
    <lineage>
        <taxon>Bacteria</taxon>
        <taxon>Bacillati</taxon>
        <taxon>Actinomycetota</taxon>
        <taxon>Actinomycetes</taxon>
        <taxon>Mycobacteriales</taxon>
        <taxon>Mycobacteriaceae</taxon>
        <taxon>Mycobacteroides</taxon>
    </lineage>
</organism>
<proteinExistence type="predicted"/>
<evidence type="ECO:0000313" key="2">
    <source>
        <dbReference type="Proteomes" id="UP000180113"/>
    </source>
</evidence>
<comment type="caution">
    <text evidence="1">The sequence shown here is derived from an EMBL/GenBank/DDBJ whole genome shotgun (WGS) entry which is preliminary data.</text>
</comment>
<name>A0AB73LIB0_MYCCH</name>
<reference evidence="1 2" key="1">
    <citation type="submission" date="2016-10" db="EMBL/GenBank/DDBJ databases">
        <title>Evaluation of Human, Animal and Environmental Mycobacterium chelonae Isolates by Core Genome Phylogenomic Analysis, Targeted Gene Comparison, and Anti-microbial Susceptibility Patterns: A Tale of Mistaken Identities.</title>
        <authorList>
            <person name="Fogelson S.B."/>
            <person name="Camus A.C."/>
            <person name="Lorenz W."/>
            <person name="Vasireddy R."/>
            <person name="Vasireddy S."/>
            <person name="Smith T."/>
            <person name="Brown-Elliott B.A."/>
            <person name="Wallace R.J.Jr."/>
            <person name="Hasan N.A."/>
            <person name="Reischl U."/>
            <person name="Sanchez S."/>
        </authorList>
    </citation>
    <scope>NUCLEOTIDE SEQUENCE [LARGE SCALE GENOMIC DNA]</scope>
    <source>
        <strain evidence="1 2">42895</strain>
    </source>
</reference>
<accession>A0AB73LIB0</accession>
<evidence type="ECO:0000313" key="1">
    <source>
        <dbReference type="EMBL" id="OHT55241.1"/>
    </source>
</evidence>
<sequence>MTWLYCGMNVHGDDAPQREDYEDVREFIRDHDAYWNAATPTKLAVLQRAARLANDAAMAIKMQFDRIDGGPMAGDPDGFWKALIDVDFLIAALWRLHLAGRLAQSALGGRWVPLEEFNAALPDLKLMRDVTQHIHEYGTDFDRRPTLGLCTGGEKPWQRSIQLAWRHTRFQQGSGSIVCTAFCDSCRTRR</sequence>
<dbReference type="Proteomes" id="UP000180113">
    <property type="component" value="Unassembled WGS sequence"/>
</dbReference>